<reference evidence="1" key="1">
    <citation type="submission" date="2020-03" db="EMBL/GenBank/DDBJ databases">
        <title>The deep terrestrial virosphere.</title>
        <authorList>
            <person name="Holmfeldt K."/>
            <person name="Nilsson E."/>
            <person name="Simone D."/>
            <person name="Lopez-Fernandez M."/>
            <person name="Wu X."/>
            <person name="de Brujin I."/>
            <person name="Lundin D."/>
            <person name="Andersson A."/>
            <person name="Bertilsson S."/>
            <person name="Dopson M."/>
        </authorList>
    </citation>
    <scope>NUCLEOTIDE SEQUENCE</scope>
    <source>
        <strain evidence="2">MM415A00434</strain>
        <strain evidence="1">MM415B00370</strain>
    </source>
</reference>
<evidence type="ECO:0000313" key="1">
    <source>
        <dbReference type="EMBL" id="QJA65924.1"/>
    </source>
</evidence>
<dbReference type="EMBL" id="MT141546">
    <property type="protein sequence ID" value="QJA65924.1"/>
    <property type="molecule type" value="Genomic_DNA"/>
</dbReference>
<gene>
    <name evidence="2" type="ORF">MM415A00434_0047</name>
    <name evidence="1" type="ORF">MM415B00370_0042</name>
</gene>
<accession>A0A6M3J890</accession>
<dbReference type="EMBL" id="MT142483">
    <property type="protein sequence ID" value="QJA82272.1"/>
    <property type="molecule type" value="Genomic_DNA"/>
</dbReference>
<sequence>MPKAAGMIEVTLINWKELEQKFGRSREFMYIAANQALRRVGSFLVPALKAKTPIGATARLRNYTVYQVLGKTDDMRVEVRQSARSETGFFYGVAVRQGTKPHFPPYRALIPWVMKKLGIATEKEAASVAYLVARKISRVGTRANPYHRHVVEENSFRIRQLITEEVAKMTVRLRP</sequence>
<proteinExistence type="predicted"/>
<evidence type="ECO:0000313" key="2">
    <source>
        <dbReference type="EMBL" id="QJA82272.1"/>
    </source>
</evidence>
<dbReference type="AlphaFoldDB" id="A0A6M3J890"/>
<name>A0A6M3J890_9ZZZZ</name>
<evidence type="ECO:0008006" key="3">
    <source>
        <dbReference type="Google" id="ProtNLM"/>
    </source>
</evidence>
<protein>
    <recommendedName>
        <fullName evidence="3">Tail protein</fullName>
    </recommendedName>
</protein>
<organism evidence="1">
    <name type="scientific">viral metagenome</name>
    <dbReference type="NCBI Taxonomy" id="1070528"/>
    <lineage>
        <taxon>unclassified sequences</taxon>
        <taxon>metagenomes</taxon>
        <taxon>organismal metagenomes</taxon>
    </lineage>
</organism>